<dbReference type="Gene3D" id="2.30.42.10">
    <property type="match status" value="1"/>
</dbReference>
<evidence type="ECO:0000256" key="6">
    <source>
        <dbReference type="ARBA" id="ARBA00022801"/>
    </source>
</evidence>
<keyword evidence="4 13" id="KW-0645">Protease</keyword>
<dbReference type="CDD" id="cd23081">
    <property type="entry name" value="cpPDZ_EcRseP-like"/>
    <property type="match status" value="1"/>
</dbReference>
<dbReference type="GO" id="GO:0006508">
    <property type="term" value="P:proteolysis"/>
    <property type="evidence" value="ECO:0007669"/>
    <property type="project" value="UniProtKB-KW"/>
</dbReference>
<keyword evidence="5 11" id="KW-0812">Transmembrane</keyword>
<keyword evidence="14" id="KW-1185">Reference proteome</keyword>
<comment type="caution">
    <text evidence="13">The sequence shown here is derived from an EMBL/GenBank/DDBJ whole genome shotgun (WGS) entry which is preliminary data.</text>
</comment>
<dbReference type="Pfam" id="PF02163">
    <property type="entry name" value="Peptidase_M50"/>
    <property type="match status" value="1"/>
</dbReference>
<evidence type="ECO:0000259" key="12">
    <source>
        <dbReference type="PROSITE" id="PS50106"/>
    </source>
</evidence>
<dbReference type="EMBL" id="VWOJ01000004">
    <property type="protein sequence ID" value="KAA5801588.1"/>
    <property type="molecule type" value="Genomic_DNA"/>
</dbReference>
<dbReference type="GO" id="GO:0004222">
    <property type="term" value="F:metalloendopeptidase activity"/>
    <property type="evidence" value="ECO:0007669"/>
    <property type="project" value="InterPro"/>
</dbReference>
<dbReference type="InterPro" id="IPR001478">
    <property type="entry name" value="PDZ"/>
</dbReference>
<keyword evidence="8 11" id="KW-1133">Transmembrane helix</keyword>
<comment type="subcellular location">
    <subcellularLocation>
        <location evidence="2">Membrane</location>
        <topology evidence="2">Multi-pass membrane protein</topology>
    </subcellularLocation>
</comment>
<evidence type="ECO:0000256" key="3">
    <source>
        <dbReference type="ARBA" id="ARBA00007931"/>
    </source>
</evidence>
<accession>A0A5M6ZER2</accession>
<proteinExistence type="inferred from homology"/>
<evidence type="ECO:0000256" key="1">
    <source>
        <dbReference type="ARBA" id="ARBA00001947"/>
    </source>
</evidence>
<dbReference type="GO" id="GO:0016020">
    <property type="term" value="C:membrane"/>
    <property type="evidence" value="ECO:0007669"/>
    <property type="project" value="UniProtKB-SubCell"/>
</dbReference>
<sequence length="395" mass="42489">MTELFGAGLLSVAAFVAVISFVVVIHELGHMWAGRMFGVHAEVFSVGFGPTLATWRDRQGTLWRIAALPLGGYVRFRGDENAASAPDHQALEQLRAGRADADSVFHFKPVWQRAIIVAAGPLANFLLAIVVFAALGMARGEFITPPVIGQVQAGSPAEIAGFEPGDRVVAINGRTARSFTDISQAVIVRTGQDIRFDVERGDEIVRLNATPRREIRADGLGGERAMGFLGVSSQTGRPEQVRYSLLEAPGYGVRRTWETVSMIGDYMVRLVTGRASFEMINGPIGIATTAGQVANVSVAAPAQDSPPAHERVWRMVLSLAALSAVISVALGLMNLLPIPVLDGGHLVYYAYEAVTRRAPSLAVQEIGFRIGVGLVLTLLVVATWNDLNYLRGLFF</sequence>
<dbReference type="PANTHER" id="PTHR42837">
    <property type="entry name" value="REGULATOR OF SIGMA-E PROTEASE RSEP"/>
    <property type="match status" value="1"/>
</dbReference>
<keyword evidence="7" id="KW-0862">Zinc</keyword>
<evidence type="ECO:0000256" key="2">
    <source>
        <dbReference type="ARBA" id="ARBA00004141"/>
    </source>
</evidence>
<dbReference type="SMART" id="SM00228">
    <property type="entry name" value="PDZ"/>
    <property type="match status" value="1"/>
</dbReference>
<evidence type="ECO:0000256" key="4">
    <source>
        <dbReference type="ARBA" id="ARBA00022670"/>
    </source>
</evidence>
<keyword evidence="6" id="KW-0378">Hydrolase</keyword>
<comment type="similarity">
    <text evidence="3">Belongs to the peptidase M50B family.</text>
</comment>
<evidence type="ECO:0000256" key="5">
    <source>
        <dbReference type="ARBA" id="ARBA00022692"/>
    </source>
</evidence>
<gene>
    <name evidence="13" type="ORF">F1654_11875</name>
</gene>
<feature type="domain" description="PDZ" evidence="12">
    <location>
        <begin position="147"/>
        <end position="202"/>
    </location>
</feature>
<dbReference type="Pfam" id="PF17820">
    <property type="entry name" value="PDZ_6"/>
    <property type="match status" value="1"/>
</dbReference>
<dbReference type="InterPro" id="IPR036034">
    <property type="entry name" value="PDZ_sf"/>
</dbReference>
<evidence type="ECO:0000256" key="9">
    <source>
        <dbReference type="ARBA" id="ARBA00023049"/>
    </source>
</evidence>
<dbReference type="InterPro" id="IPR008915">
    <property type="entry name" value="Peptidase_M50"/>
</dbReference>
<name>A0A5M6ZER2_9PROT</name>
<dbReference type="Proteomes" id="UP000325122">
    <property type="component" value="Unassembled WGS sequence"/>
</dbReference>
<evidence type="ECO:0000256" key="8">
    <source>
        <dbReference type="ARBA" id="ARBA00022989"/>
    </source>
</evidence>
<feature type="transmembrane region" description="Helical" evidence="11">
    <location>
        <begin position="366"/>
        <end position="384"/>
    </location>
</feature>
<reference evidence="13 14" key="1">
    <citation type="submission" date="2019-09" db="EMBL/GenBank/DDBJ databases">
        <authorList>
            <person name="Kevbrin V."/>
            <person name="Grouzdev D.S."/>
        </authorList>
    </citation>
    <scope>NUCLEOTIDE SEQUENCE [LARGE SCALE GENOMIC DNA]</scope>
    <source>
        <strain evidence="13 14">G-192</strain>
    </source>
</reference>
<dbReference type="RefSeq" id="WP_150023776.1">
    <property type="nucleotide sequence ID" value="NZ_VWOJ01000004.1"/>
</dbReference>
<keyword evidence="10 11" id="KW-0472">Membrane</keyword>
<dbReference type="InterPro" id="IPR041489">
    <property type="entry name" value="PDZ_6"/>
</dbReference>
<evidence type="ECO:0000256" key="10">
    <source>
        <dbReference type="ARBA" id="ARBA00023136"/>
    </source>
</evidence>
<feature type="transmembrane region" description="Helical" evidence="11">
    <location>
        <begin position="114"/>
        <end position="135"/>
    </location>
</feature>
<evidence type="ECO:0000313" key="13">
    <source>
        <dbReference type="EMBL" id="KAA5801588.1"/>
    </source>
</evidence>
<comment type="cofactor">
    <cofactor evidence="1">
        <name>Zn(2+)</name>
        <dbReference type="ChEBI" id="CHEBI:29105"/>
    </cofactor>
</comment>
<protein>
    <submittedName>
        <fullName evidence="13">Site-2 protease family protein</fullName>
    </submittedName>
</protein>
<dbReference type="PROSITE" id="PS50106">
    <property type="entry name" value="PDZ"/>
    <property type="match status" value="1"/>
</dbReference>
<organism evidence="13 14">
    <name type="scientific">Alkalicaulis satelles</name>
    <dbReference type="NCBI Taxonomy" id="2609175"/>
    <lineage>
        <taxon>Bacteria</taxon>
        <taxon>Pseudomonadati</taxon>
        <taxon>Pseudomonadota</taxon>
        <taxon>Alphaproteobacteria</taxon>
        <taxon>Maricaulales</taxon>
        <taxon>Maricaulaceae</taxon>
        <taxon>Alkalicaulis</taxon>
    </lineage>
</organism>
<feature type="transmembrane region" description="Helical" evidence="11">
    <location>
        <begin position="6"/>
        <end position="25"/>
    </location>
</feature>
<keyword evidence="9" id="KW-0482">Metalloprotease</keyword>
<evidence type="ECO:0000256" key="11">
    <source>
        <dbReference type="SAM" id="Phobius"/>
    </source>
</evidence>
<evidence type="ECO:0000256" key="7">
    <source>
        <dbReference type="ARBA" id="ARBA00022833"/>
    </source>
</evidence>
<evidence type="ECO:0000313" key="14">
    <source>
        <dbReference type="Proteomes" id="UP000325122"/>
    </source>
</evidence>
<dbReference type="AlphaFoldDB" id="A0A5M6ZER2"/>
<dbReference type="InterPro" id="IPR004387">
    <property type="entry name" value="Pept_M50_Zn"/>
</dbReference>
<dbReference type="PANTHER" id="PTHR42837:SF2">
    <property type="entry name" value="MEMBRANE METALLOPROTEASE ARASP2, CHLOROPLASTIC-RELATED"/>
    <property type="match status" value="1"/>
</dbReference>
<dbReference type="CDD" id="cd06163">
    <property type="entry name" value="S2P-M50_PDZ_RseP-like"/>
    <property type="match status" value="1"/>
</dbReference>
<feature type="transmembrane region" description="Helical" evidence="11">
    <location>
        <begin position="315"/>
        <end position="336"/>
    </location>
</feature>
<dbReference type="SUPFAM" id="SSF50156">
    <property type="entry name" value="PDZ domain-like"/>
    <property type="match status" value="1"/>
</dbReference>